<dbReference type="Proteomes" id="UP000031978">
    <property type="component" value="Unassembled WGS sequence"/>
</dbReference>
<accession>A0AB34QS95</accession>
<sequence>MKQQFFVKKESGKLKMKRGEVIMIRQVKPSDFYAVTSVIQSWWGGRDLRAKLPKLFFEHFQQTSFVVVEKGELIGFLIGFLSQSHSDEAYIHFVGVHPDHRKLKIGKILYQAFYDVAKQEGRTTIKAVTAPVNKVSIAYHAKLGFQIEKGDKTVEGISVFSDYDGINEDRVLFVKKLEAMQ</sequence>
<dbReference type="SUPFAM" id="SSF55729">
    <property type="entry name" value="Acyl-CoA N-acyltransferases (Nat)"/>
    <property type="match status" value="1"/>
</dbReference>
<dbReference type="Gene3D" id="3.40.630.30">
    <property type="match status" value="1"/>
</dbReference>
<dbReference type="PROSITE" id="PS51186">
    <property type="entry name" value="GNAT"/>
    <property type="match status" value="1"/>
</dbReference>
<dbReference type="PANTHER" id="PTHR43072">
    <property type="entry name" value="N-ACETYLTRANSFERASE"/>
    <property type="match status" value="1"/>
</dbReference>
<name>A0AB34QS95_BACPU</name>
<dbReference type="Pfam" id="PF00583">
    <property type="entry name" value="Acetyltransf_1"/>
    <property type="match status" value="1"/>
</dbReference>
<proteinExistence type="predicted"/>
<dbReference type="EMBL" id="JXCL01000029">
    <property type="protein sequence ID" value="KIL17066.1"/>
    <property type="molecule type" value="Genomic_DNA"/>
</dbReference>
<dbReference type="GO" id="GO:0016747">
    <property type="term" value="F:acyltransferase activity, transferring groups other than amino-acyl groups"/>
    <property type="evidence" value="ECO:0007669"/>
    <property type="project" value="InterPro"/>
</dbReference>
<dbReference type="PIRSF" id="PIRSF037663">
    <property type="entry name" value="Acetyltransf_GNAT_prd"/>
    <property type="match status" value="1"/>
</dbReference>
<dbReference type="PANTHER" id="PTHR43072:SF36">
    <property type="entry name" value="RIBOSOMAL-PROTEIN-ALANINE ACETYLTRANSFERASE"/>
    <property type="match status" value="1"/>
</dbReference>
<dbReference type="InterPro" id="IPR000182">
    <property type="entry name" value="GNAT_dom"/>
</dbReference>
<comment type="caution">
    <text evidence="2">The sequence shown here is derived from an EMBL/GenBank/DDBJ whole genome shotgun (WGS) entry which is preliminary data.</text>
</comment>
<evidence type="ECO:0000313" key="3">
    <source>
        <dbReference type="Proteomes" id="UP000031978"/>
    </source>
</evidence>
<evidence type="ECO:0000259" key="1">
    <source>
        <dbReference type="PROSITE" id="PS51186"/>
    </source>
</evidence>
<gene>
    <name evidence="2" type="ORF">B4127_2331</name>
</gene>
<protein>
    <recommendedName>
        <fullName evidence="1">N-acetyltransferase domain-containing protein</fullName>
    </recommendedName>
</protein>
<dbReference type="CDD" id="cd04301">
    <property type="entry name" value="NAT_SF"/>
    <property type="match status" value="1"/>
</dbReference>
<dbReference type="AlphaFoldDB" id="A0AB34QS95"/>
<dbReference type="FunFam" id="3.40.630.30:FF:000133">
    <property type="entry name" value="Acetyltransferase, GNAT family"/>
    <property type="match status" value="1"/>
</dbReference>
<dbReference type="InterPro" id="IPR017255">
    <property type="entry name" value="AcTrfase_GNAT_prd"/>
</dbReference>
<reference evidence="2 3" key="1">
    <citation type="submission" date="2014-12" db="EMBL/GenBank/DDBJ databases">
        <title>Draft Genome Sequences of Five Spore-Forming Food Isolates of Bacillus pumilus.</title>
        <authorList>
            <person name="de Jong A."/>
            <person name="van Heel A.J."/>
            <person name="Montalban-Lopez M."/>
            <person name="Krawczyk A.O."/>
            <person name="Berendsen E.M."/>
            <person name="Wells-Bennik M."/>
            <person name="Kuipers O.P."/>
        </authorList>
    </citation>
    <scope>NUCLEOTIDE SEQUENCE [LARGE SCALE GENOMIC DNA]</scope>
    <source>
        <strain evidence="2 3">B4127</strain>
    </source>
</reference>
<organism evidence="2 3">
    <name type="scientific">Bacillus pumilus</name>
    <name type="common">Bacillus mesentericus</name>
    <dbReference type="NCBI Taxonomy" id="1408"/>
    <lineage>
        <taxon>Bacteria</taxon>
        <taxon>Bacillati</taxon>
        <taxon>Bacillota</taxon>
        <taxon>Bacilli</taxon>
        <taxon>Bacillales</taxon>
        <taxon>Bacillaceae</taxon>
        <taxon>Bacillus</taxon>
    </lineage>
</organism>
<dbReference type="InterPro" id="IPR016181">
    <property type="entry name" value="Acyl_CoA_acyltransferase"/>
</dbReference>
<feature type="domain" description="N-acetyltransferase" evidence="1">
    <location>
        <begin position="22"/>
        <end position="178"/>
    </location>
</feature>
<evidence type="ECO:0000313" key="2">
    <source>
        <dbReference type="EMBL" id="KIL17066.1"/>
    </source>
</evidence>